<dbReference type="Proteomes" id="UP000019376">
    <property type="component" value="Unassembled WGS sequence"/>
</dbReference>
<sequence>MDLPSKSPYVQNLACLTSLFALRSEVLFVSKPIDIQFFGEASEAESLTTKRTPRFNPRFDALRNGAESFAKAFPGCTADHGLRGELILAP</sequence>
<protein>
    <submittedName>
        <fullName evidence="1">Uncharacterized protein</fullName>
    </submittedName>
</protein>
<dbReference type="AlphaFoldDB" id="S8AXT4"/>
<name>S8AXT4_PENO1</name>
<organism evidence="1 2">
    <name type="scientific">Penicillium oxalicum (strain 114-2 / CGMCC 5302)</name>
    <name type="common">Penicillium decumbens</name>
    <dbReference type="NCBI Taxonomy" id="933388"/>
    <lineage>
        <taxon>Eukaryota</taxon>
        <taxon>Fungi</taxon>
        <taxon>Dikarya</taxon>
        <taxon>Ascomycota</taxon>
        <taxon>Pezizomycotina</taxon>
        <taxon>Eurotiomycetes</taxon>
        <taxon>Eurotiomycetidae</taxon>
        <taxon>Eurotiales</taxon>
        <taxon>Aspergillaceae</taxon>
        <taxon>Penicillium</taxon>
    </lineage>
</organism>
<proteinExistence type="predicted"/>
<evidence type="ECO:0000313" key="2">
    <source>
        <dbReference type="Proteomes" id="UP000019376"/>
    </source>
</evidence>
<accession>S8AXT4</accession>
<reference evidence="1 2" key="1">
    <citation type="journal article" date="2013" name="PLoS ONE">
        <title>Genomic and secretomic analyses reveal unique features of the lignocellulolytic enzyme system of Penicillium decumbens.</title>
        <authorList>
            <person name="Liu G."/>
            <person name="Zhang L."/>
            <person name="Wei X."/>
            <person name="Zou G."/>
            <person name="Qin Y."/>
            <person name="Ma L."/>
            <person name="Li J."/>
            <person name="Zheng H."/>
            <person name="Wang S."/>
            <person name="Wang C."/>
            <person name="Xun L."/>
            <person name="Zhao G.-P."/>
            <person name="Zhou Z."/>
            <person name="Qu Y."/>
        </authorList>
    </citation>
    <scope>NUCLEOTIDE SEQUENCE [LARGE SCALE GENOMIC DNA]</scope>
    <source>
        <strain evidence="2">114-2 / CGMCC 5302</strain>
    </source>
</reference>
<gene>
    <name evidence="1" type="ORF">PDE_01686</name>
</gene>
<dbReference type="EMBL" id="KB644409">
    <property type="protein sequence ID" value="EPS26747.1"/>
    <property type="molecule type" value="Genomic_DNA"/>
</dbReference>
<evidence type="ECO:0000313" key="1">
    <source>
        <dbReference type="EMBL" id="EPS26747.1"/>
    </source>
</evidence>
<dbReference type="HOGENOM" id="CLU_2441563_0_0_1"/>
<keyword evidence="2" id="KW-1185">Reference proteome</keyword>